<dbReference type="HOGENOM" id="CLU_2533928_0_0_1"/>
<dbReference type="PANTHER" id="PTHR46001">
    <property type="entry name" value="TIAM (MAMMALIAN TUMOR INVASION AND METASTASIS FACTOR) HOMOLOG"/>
    <property type="match status" value="1"/>
</dbReference>
<dbReference type="GO" id="GO:0005085">
    <property type="term" value="F:guanyl-nucleotide exchange factor activity"/>
    <property type="evidence" value="ECO:0007669"/>
    <property type="project" value="InterPro"/>
</dbReference>
<dbReference type="EMBL" id="CH926747">
    <property type="protein sequence ID" value="EDW04323.1"/>
    <property type="molecule type" value="Genomic_DNA"/>
</dbReference>
<dbReference type="PANTHER" id="PTHR46001:SF3">
    <property type="entry name" value="PROTEIN STILL LIFE, ISOFORM SIF TYPE 1"/>
    <property type="match status" value="1"/>
</dbReference>
<dbReference type="Proteomes" id="UP000001070">
    <property type="component" value="Unassembled WGS sequence"/>
</dbReference>
<dbReference type="AlphaFoldDB" id="B4K3X8"/>
<accession>B4K3X8</accession>
<dbReference type="InParanoid" id="B4K3X8"/>
<dbReference type="SMR" id="B4K3X8"/>
<dbReference type="GO" id="GO:0007264">
    <property type="term" value="P:small GTPase-mediated signal transduction"/>
    <property type="evidence" value="ECO:0007669"/>
    <property type="project" value="InterPro"/>
</dbReference>
<dbReference type="eggNOG" id="KOG3519">
    <property type="taxonomic scope" value="Eukaryota"/>
</dbReference>
<dbReference type="OrthoDB" id="8059989at2759"/>
<proteinExistence type="predicted"/>
<dbReference type="STRING" id="7222.B4K3X8"/>
<feature type="non-terminal residue" evidence="1">
    <location>
        <position position="1"/>
    </location>
</feature>
<dbReference type="InterPro" id="IPR043537">
    <property type="entry name" value="Tiam1/Tiam2/Sif"/>
</dbReference>
<protein>
    <submittedName>
        <fullName evidence="1">GH19637</fullName>
    </submittedName>
</protein>
<reference evidence="1 2" key="1">
    <citation type="journal article" date="2007" name="Nature">
        <title>Evolution of genes and genomes on the Drosophila phylogeny.</title>
        <authorList>
            <consortium name="Drosophila 12 Genomes Consortium"/>
            <person name="Clark A.G."/>
            <person name="Eisen M.B."/>
            <person name="Smith D.R."/>
            <person name="Bergman C.M."/>
            <person name="Oliver B."/>
            <person name="Markow T.A."/>
            <person name="Kaufman T.C."/>
            <person name="Kellis M."/>
            <person name="Gelbart W."/>
            <person name="Iyer V.N."/>
            <person name="Pollard D.A."/>
            <person name="Sackton T.B."/>
            <person name="Larracuente A.M."/>
            <person name="Singh N.D."/>
            <person name="Abad J.P."/>
            <person name="Abt D.N."/>
            <person name="Adryan B."/>
            <person name="Aguade M."/>
            <person name="Akashi H."/>
            <person name="Anderson W.W."/>
            <person name="Aquadro C.F."/>
            <person name="Ardell D.H."/>
            <person name="Arguello R."/>
            <person name="Artieri C.G."/>
            <person name="Barbash D.A."/>
            <person name="Barker D."/>
            <person name="Barsanti P."/>
            <person name="Batterham P."/>
            <person name="Batzoglou S."/>
            <person name="Begun D."/>
            <person name="Bhutkar A."/>
            <person name="Blanco E."/>
            <person name="Bosak S.A."/>
            <person name="Bradley R.K."/>
            <person name="Brand A.D."/>
            <person name="Brent M.R."/>
            <person name="Brooks A.N."/>
            <person name="Brown R.H."/>
            <person name="Butlin R.K."/>
            <person name="Caggese C."/>
            <person name="Calvi B.R."/>
            <person name="Bernardo de Carvalho A."/>
            <person name="Caspi A."/>
            <person name="Castrezana S."/>
            <person name="Celniker S.E."/>
            <person name="Chang J.L."/>
            <person name="Chapple C."/>
            <person name="Chatterji S."/>
            <person name="Chinwalla A."/>
            <person name="Civetta A."/>
            <person name="Clifton S.W."/>
            <person name="Comeron J.M."/>
            <person name="Costello J.C."/>
            <person name="Coyne J.A."/>
            <person name="Daub J."/>
            <person name="David R.G."/>
            <person name="Delcher A.L."/>
            <person name="Delehaunty K."/>
            <person name="Do C.B."/>
            <person name="Ebling H."/>
            <person name="Edwards K."/>
            <person name="Eickbush T."/>
            <person name="Evans J.D."/>
            <person name="Filipski A."/>
            <person name="Findeiss S."/>
            <person name="Freyhult E."/>
            <person name="Fulton L."/>
            <person name="Fulton R."/>
            <person name="Garcia A.C."/>
            <person name="Gardiner A."/>
            <person name="Garfield D.A."/>
            <person name="Garvin B.E."/>
            <person name="Gibson G."/>
            <person name="Gilbert D."/>
            <person name="Gnerre S."/>
            <person name="Godfrey J."/>
            <person name="Good R."/>
            <person name="Gotea V."/>
            <person name="Gravely B."/>
            <person name="Greenberg A.J."/>
            <person name="Griffiths-Jones S."/>
            <person name="Gross S."/>
            <person name="Guigo R."/>
            <person name="Gustafson E.A."/>
            <person name="Haerty W."/>
            <person name="Hahn M.W."/>
            <person name="Halligan D.L."/>
            <person name="Halpern A.L."/>
            <person name="Halter G.M."/>
            <person name="Han M.V."/>
            <person name="Heger A."/>
            <person name="Hillier L."/>
            <person name="Hinrichs A.S."/>
            <person name="Holmes I."/>
            <person name="Hoskins R.A."/>
            <person name="Hubisz M.J."/>
            <person name="Hultmark D."/>
            <person name="Huntley M.A."/>
            <person name="Jaffe D.B."/>
            <person name="Jagadeeshan S."/>
            <person name="Jeck W.R."/>
            <person name="Johnson J."/>
            <person name="Jones C.D."/>
            <person name="Jordan W.C."/>
            <person name="Karpen G.H."/>
            <person name="Kataoka E."/>
            <person name="Keightley P.D."/>
            <person name="Kheradpour P."/>
            <person name="Kirkness E.F."/>
            <person name="Koerich L.B."/>
            <person name="Kristiansen K."/>
            <person name="Kudrna D."/>
            <person name="Kulathinal R.J."/>
            <person name="Kumar S."/>
            <person name="Kwok R."/>
            <person name="Lander E."/>
            <person name="Langley C.H."/>
            <person name="Lapoint R."/>
            <person name="Lazzaro B.P."/>
            <person name="Lee S.J."/>
            <person name="Levesque L."/>
            <person name="Li R."/>
            <person name="Lin C.F."/>
            <person name="Lin M.F."/>
            <person name="Lindblad-Toh K."/>
            <person name="Llopart A."/>
            <person name="Long M."/>
            <person name="Low L."/>
            <person name="Lozovsky E."/>
            <person name="Lu J."/>
            <person name="Luo M."/>
            <person name="Machado C.A."/>
            <person name="Makalowski W."/>
            <person name="Marzo M."/>
            <person name="Matsuda M."/>
            <person name="Matzkin L."/>
            <person name="McAllister B."/>
            <person name="McBride C.S."/>
            <person name="McKernan B."/>
            <person name="McKernan K."/>
            <person name="Mendez-Lago M."/>
            <person name="Minx P."/>
            <person name="Mollenhauer M.U."/>
            <person name="Montooth K."/>
            <person name="Mount S.M."/>
            <person name="Mu X."/>
            <person name="Myers E."/>
            <person name="Negre B."/>
            <person name="Newfeld S."/>
            <person name="Nielsen R."/>
            <person name="Noor M.A."/>
            <person name="O'Grady P."/>
            <person name="Pachter L."/>
            <person name="Papaceit M."/>
            <person name="Parisi M.J."/>
            <person name="Parisi M."/>
            <person name="Parts L."/>
            <person name="Pedersen J.S."/>
            <person name="Pesole G."/>
            <person name="Phillippy A.M."/>
            <person name="Ponting C.P."/>
            <person name="Pop M."/>
            <person name="Porcelli D."/>
            <person name="Powell J.R."/>
            <person name="Prohaska S."/>
            <person name="Pruitt K."/>
            <person name="Puig M."/>
            <person name="Quesneville H."/>
            <person name="Ram K.R."/>
            <person name="Rand D."/>
            <person name="Rasmussen M.D."/>
            <person name="Reed L.K."/>
            <person name="Reenan R."/>
            <person name="Reily A."/>
            <person name="Remington K.A."/>
            <person name="Rieger T.T."/>
            <person name="Ritchie M.G."/>
            <person name="Robin C."/>
            <person name="Rogers Y.H."/>
            <person name="Rohde C."/>
            <person name="Rozas J."/>
            <person name="Rubenfield M.J."/>
            <person name="Ruiz A."/>
            <person name="Russo S."/>
            <person name="Salzberg S.L."/>
            <person name="Sanchez-Gracia A."/>
            <person name="Saranga D.J."/>
            <person name="Sato H."/>
            <person name="Schaeffer S.W."/>
            <person name="Schatz M.C."/>
            <person name="Schlenke T."/>
            <person name="Schwartz R."/>
            <person name="Segarra C."/>
            <person name="Singh R.S."/>
            <person name="Sirot L."/>
            <person name="Sirota M."/>
            <person name="Sisneros N.B."/>
            <person name="Smith C.D."/>
            <person name="Smith T.F."/>
            <person name="Spieth J."/>
            <person name="Stage D.E."/>
            <person name="Stark A."/>
            <person name="Stephan W."/>
            <person name="Strausberg R.L."/>
            <person name="Strempel S."/>
            <person name="Sturgill D."/>
            <person name="Sutton G."/>
            <person name="Sutton G.G."/>
            <person name="Tao W."/>
            <person name="Teichmann S."/>
            <person name="Tobari Y.N."/>
            <person name="Tomimura Y."/>
            <person name="Tsolas J.M."/>
            <person name="Valente V.L."/>
            <person name="Venter E."/>
            <person name="Venter J.C."/>
            <person name="Vicario S."/>
            <person name="Vieira F.G."/>
            <person name="Vilella A.J."/>
            <person name="Villasante A."/>
            <person name="Walenz B."/>
            <person name="Wang J."/>
            <person name="Wasserman M."/>
            <person name="Watts T."/>
            <person name="Wilson D."/>
            <person name="Wilson R.K."/>
            <person name="Wing R.A."/>
            <person name="Wolfner M.F."/>
            <person name="Wong A."/>
            <person name="Wong G.K."/>
            <person name="Wu C.I."/>
            <person name="Wu G."/>
            <person name="Yamamoto D."/>
            <person name="Yang H.P."/>
            <person name="Yang S.P."/>
            <person name="Yorke J.A."/>
            <person name="Yoshida K."/>
            <person name="Zdobnov E."/>
            <person name="Zhang P."/>
            <person name="Zhang Y."/>
            <person name="Zimin A.V."/>
            <person name="Baldwin J."/>
            <person name="Abdouelleil A."/>
            <person name="Abdulkadir J."/>
            <person name="Abebe A."/>
            <person name="Abera B."/>
            <person name="Abreu J."/>
            <person name="Acer S.C."/>
            <person name="Aftuck L."/>
            <person name="Alexander A."/>
            <person name="An P."/>
            <person name="Anderson E."/>
            <person name="Anderson S."/>
            <person name="Arachi H."/>
            <person name="Azer M."/>
            <person name="Bachantsang P."/>
            <person name="Barry A."/>
            <person name="Bayul T."/>
            <person name="Berlin A."/>
            <person name="Bessette D."/>
            <person name="Bloom T."/>
            <person name="Blye J."/>
            <person name="Boguslavskiy L."/>
            <person name="Bonnet C."/>
            <person name="Boukhgalter B."/>
            <person name="Bourzgui I."/>
            <person name="Brown A."/>
            <person name="Cahill P."/>
            <person name="Channer S."/>
            <person name="Cheshatsang Y."/>
            <person name="Chuda L."/>
            <person name="Citroen M."/>
            <person name="Collymore A."/>
            <person name="Cooke P."/>
            <person name="Costello M."/>
            <person name="D'Aco K."/>
            <person name="Daza R."/>
            <person name="De Haan G."/>
            <person name="DeGray S."/>
            <person name="DeMaso C."/>
            <person name="Dhargay N."/>
            <person name="Dooley K."/>
            <person name="Dooley E."/>
            <person name="Doricent M."/>
            <person name="Dorje P."/>
            <person name="Dorjee K."/>
            <person name="Dupes A."/>
            <person name="Elong R."/>
            <person name="Falk J."/>
            <person name="Farina A."/>
            <person name="Faro S."/>
            <person name="Ferguson D."/>
            <person name="Fisher S."/>
            <person name="Foley C.D."/>
            <person name="Franke A."/>
            <person name="Friedrich D."/>
            <person name="Gadbois L."/>
            <person name="Gearin G."/>
            <person name="Gearin C.R."/>
            <person name="Giannoukos G."/>
            <person name="Goode T."/>
            <person name="Graham J."/>
            <person name="Grandbois E."/>
            <person name="Grewal S."/>
            <person name="Gyaltsen K."/>
            <person name="Hafez N."/>
            <person name="Hagos B."/>
            <person name="Hall J."/>
            <person name="Henson C."/>
            <person name="Hollinger A."/>
            <person name="Honan T."/>
            <person name="Huard M.D."/>
            <person name="Hughes L."/>
            <person name="Hurhula B."/>
            <person name="Husby M.E."/>
            <person name="Kamat A."/>
            <person name="Kanga B."/>
            <person name="Kashin S."/>
            <person name="Khazanovich D."/>
            <person name="Kisner P."/>
            <person name="Lance K."/>
            <person name="Lara M."/>
            <person name="Lee W."/>
            <person name="Lennon N."/>
            <person name="Letendre F."/>
            <person name="LeVine R."/>
            <person name="Lipovsky A."/>
            <person name="Liu X."/>
            <person name="Liu J."/>
            <person name="Liu S."/>
            <person name="Lokyitsang T."/>
            <person name="Lokyitsang Y."/>
            <person name="Lubonja R."/>
            <person name="Lui A."/>
            <person name="MacDonald P."/>
            <person name="Magnisalis V."/>
            <person name="Maru K."/>
            <person name="Matthews C."/>
            <person name="McCusker W."/>
            <person name="McDonough S."/>
            <person name="Mehta T."/>
            <person name="Meldrim J."/>
            <person name="Meneus L."/>
            <person name="Mihai O."/>
            <person name="Mihalev A."/>
            <person name="Mihova T."/>
            <person name="Mittelman R."/>
            <person name="Mlenga V."/>
            <person name="Montmayeur A."/>
            <person name="Mulrain L."/>
            <person name="Navidi A."/>
            <person name="Naylor J."/>
            <person name="Negash T."/>
            <person name="Nguyen T."/>
            <person name="Nguyen N."/>
            <person name="Nicol R."/>
            <person name="Norbu C."/>
            <person name="Norbu N."/>
            <person name="Novod N."/>
            <person name="O'Neill B."/>
            <person name="Osman S."/>
            <person name="Markiewicz E."/>
            <person name="Oyono O.L."/>
            <person name="Patti C."/>
            <person name="Phunkhang P."/>
            <person name="Pierre F."/>
            <person name="Priest M."/>
            <person name="Raghuraman S."/>
            <person name="Rege F."/>
            <person name="Reyes R."/>
            <person name="Rise C."/>
            <person name="Rogov P."/>
            <person name="Ross K."/>
            <person name="Ryan E."/>
            <person name="Settipalli S."/>
            <person name="Shea T."/>
            <person name="Sherpa N."/>
            <person name="Shi L."/>
            <person name="Shih D."/>
            <person name="Sparrow T."/>
            <person name="Spaulding J."/>
            <person name="Stalker J."/>
            <person name="Stange-Thomann N."/>
            <person name="Stavropoulos S."/>
            <person name="Stone C."/>
            <person name="Strader C."/>
            <person name="Tesfaye S."/>
            <person name="Thomson T."/>
            <person name="Thoulutsang Y."/>
            <person name="Thoulutsang D."/>
            <person name="Topham K."/>
            <person name="Topping I."/>
            <person name="Tsamla T."/>
            <person name="Vassiliev H."/>
            <person name="Vo A."/>
            <person name="Wangchuk T."/>
            <person name="Wangdi T."/>
            <person name="Weiand M."/>
            <person name="Wilkinson J."/>
            <person name="Wilson A."/>
            <person name="Yadav S."/>
            <person name="Young G."/>
            <person name="Yu Q."/>
            <person name="Zembek L."/>
            <person name="Zhong D."/>
            <person name="Zimmer A."/>
            <person name="Zwirko Z."/>
            <person name="Jaffe D.B."/>
            <person name="Alvarez P."/>
            <person name="Brockman W."/>
            <person name="Butler J."/>
            <person name="Chin C."/>
            <person name="Gnerre S."/>
            <person name="Grabherr M."/>
            <person name="Kleber M."/>
            <person name="Mauceli E."/>
            <person name="MacCallum I."/>
        </authorList>
    </citation>
    <scope>NUCLEOTIDE SEQUENCE [LARGE SCALE GENOMIC DNA]</scope>
    <source>
        <strain evidence="2">Tucson 15287-2541.00</strain>
    </source>
</reference>
<evidence type="ECO:0000313" key="2">
    <source>
        <dbReference type="Proteomes" id="UP000001070"/>
    </source>
</evidence>
<gene>
    <name evidence="1" type="primary">Dgri\GH19637</name>
    <name evidence="1" type="ORF">Dgri_GH19637</name>
</gene>
<sequence>VELENWVNSIHSACAAAFARHRGKTGTLHLLQEEIFRLEKAIESVSECQQHTPNHSTCRVEIVVATPVEHTLSMCVCIWMCILT</sequence>
<name>B4K3X8_DROGR</name>
<keyword evidence="2" id="KW-1185">Reference proteome</keyword>
<evidence type="ECO:0000313" key="1">
    <source>
        <dbReference type="EMBL" id="EDW04323.1"/>
    </source>
</evidence>
<organism evidence="2">
    <name type="scientific">Drosophila grimshawi</name>
    <name type="common">Hawaiian fruit fly</name>
    <name type="synonym">Idiomyia grimshawi</name>
    <dbReference type="NCBI Taxonomy" id="7222"/>
    <lineage>
        <taxon>Eukaryota</taxon>
        <taxon>Metazoa</taxon>
        <taxon>Ecdysozoa</taxon>
        <taxon>Arthropoda</taxon>
        <taxon>Hexapoda</taxon>
        <taxon>Insecta</taxon>
        <taxon>Pterygota</taxon>
        <taxon>Neoptera</taxon>
        <taxon>Endopterygota</taxon>
        <taxon>Diptera</taxon>
        <taxon>Brachycera</taxon>
        <taxon>Muscomorpha</taxon>
        <taxon>Ephydroidea</taxon>
        <taxon>Drosophilidae</taxon>
        <taxon>Drosophila</taxon>
        <taxon>Hawaiian Drosophila</taxon>
    </lineage>
</organism>